<name>A0ABS6WN26_9HYPH</name>
<keyword evidence="12" id="KW-0969">Cilium</keyword>
<keyword evidence="12" id="KW-0966">Cell projection</keyword>
<keyword evidence="6 10" id="KW-0812">Transmembrane</keyword>
<keyword evidence="12" id="KW-0282">Flagellum</keyword>
<accession>A0ABS6WN26</accession>
<keyword evidence="9 10" id="KW-0472">Membrane</keyword>
<feature type="transmembrane region" description="Helical" evidence="10">
    <location>
        <begin position="20"/>
        <end position="43"/>
    </location>
</feature>
<evidence type="ECO:0000256" key="11">
    <source>
        <dbReference type="SAM" id="MobiDB-lite"/>
    </source>
</evidence>
<gene>
    <name evidence="12" type="ORF">KY465_08745</name>
</gene>
<dbReference type="Pfam" id="PF03748">
    <property type="entry name" value="FliL"/>
    <property type="match status" value="1"/>
</dbReference>
<comment type="caution">
    <text evidence="12">The sequence shown here is derived from an EMBL/GenBank/DDBJ whole genome shotgun (WGS) entry which is preliminary data.</text>
</comment>
<reference evidence="12" key="1">
    <citation type="submission" date="2021-07" db="EMBL/GenBank/DDBJ databases">
        <title>Pseudohoeflea marina sp. nov. a polyhydroxyalcanoate-producing bacterium.</title>
        <authorList>
            <person name="Zheng W."/>
            <person name="Yu S."/>
            <person name="Huang Y."/>
        </authorList>
    </citation>
    <scope>NUCLEOTIDE SEQUENCE</scope>
    <source>
        <strain evidence="12">DP4N28-3</strain>
    </source>
</reference>
<keyword evidence="10" id="KW-0997">Cell inner membrane</keyword>
<evidence type="ECO:0000256" key="1">
    <source>
        <dbReference type="ARBA" id="ARBA00002254"/>
    </source>
</evidence>
<evidence type="ECO:0000256" key="6">
    <source>
        <dbReference type="ARBA" id="ARBA00022692"/>
    </source>
</evidence>
<feature type="region of interest" description="Disordered" evidence="11">
    <location>
        <begin position="57"/>
        <end position="80"/>
    </location>
</feature>
<keyword evidence="13" id="KW-1185">Reference proteome</keyword>
<proteinExistence type="inferred from homology"/>
<dbReference type="EMBL" id="JAHWQX010000002">
    <property type="protein sequence ID" value="MBW3097366.1"/>
    <property type="molecule type" value="Genomic_DNA"/>
</dbReference>
<dbReference type="Proteomes" id="UP001430804">
    <property type="component" value="Unassembled WGS sequence"/>
</dbReference>
<organism evidence="12 13">
    <name type="scientific">Pseudohoeflea coraliihabitans</name>
    <dbReference type="NCBI Taxonomy" id="2860393"/>
    <lineage>
        <taxon>Bacteria</taxon>
        <taxon>Pseudomonadati</taxon>
        <taxon>Pseudomonadota</taxon>
        <taxon>Alphaproteobacteria</taxon>
        <taxon>Hyphomicrobiales</taxon>
        <taxon>Rhizobiaceae</taxon>
        <taxon>Pseudohoeflea</taxon>
    </lineage>
</organism>
<evidence type="ECO:0000256" key="10">
    <source>
        <dbReference type="RuleBase" id="RU364125"/>
    </source>
</evidence>
<keyword evidence="4" id="KW-1003">Cell membrane</keyword>
<keyword evidence="8 10" id="KW-1133">Transmembrane helix</keyword>
<evidence type="ECO:0000256" key="5">
    <source>
        <dbReference type="ARBA" id="ARBA00022500"/>
    </source>
</evidence>
<evidence type="ECO:0000256" key="8">
    <source>
        <dbReference type="ARBA" id="ARBA00022989"/>
    </source>
</evidence>
<comment type="subcellular location">
    <subcellularLocation>
        <location evidence="10">Cell inner membrane</location>
    </subcellularLocation>
    <subcellularLocation>
        <location evidence="2">Cell membrane</location>
        <topology evidence="2">Single-pass membrane protein</topology>
    </subcellularLocation>
</comment>
<comment type="similarity">
    <text evidence="3 10">Belongs to the FliL family.</text>
</comment>
<dbReference type="RefSeq" id="WP_219201281.1">
    <property type="nucleotide sequence ID" value="NZ_JAHWQX010000002.1"/>
</dbReference>
<dbReference type="InterPro" id="IPR005503">
    <property type="entry name" value="FliL"/>
</dbReference>
<keyword evidence="7 10" id="KW-0283">Flagellar rotation</keyword>
<comment type="function">
    <text evidence="1 10">Controls the rotational direction of flagella during chemotaxis.</text>
</comment>
<evidence type="ECO:0000256" key="9">
    <source>
        <dbReference type="ARBA" id="ARBA00023136"/>
    </source>
</evidence>
<evidence type="ECO:0000256" key="7">
    <source>
        <dbReference type="ARBA" id="ARBA00022779"/>
    </source>
</evidence>
<evidence type="ECO:0000256" key="2">
    <source>
        <dbReference type="ARBA" id="ARBA00004162"/>
    </source>
</evidence>
<evidence type="ECO:0000256" key="3">
    <source>
        <dbReference type="ARBA" id="ARBA00008281"/>
    </source>
</evidence>
<evidence type="ECO:0000256" key="4">
    <source>
        <dbReference type="ARBA" id="ARBA00022475"/>
    </source>
</evidence>
<keyword evidence="5 10" id="KW-0145">Chemotaxis</keyword>
<evidence type="ECO:0000313" key="12">
    <source>
        <dbReference type="EMBL" id="MBW3097366.1"/>
    </source>
</evidence>
<protein>
    <recommendedName>
        <fullName evidence="10">Flagellar protein FliL</fullName>
    </recommendedName>
</protein>
<sequence>MAEADIANFGEDTPPERKSGLLFTLAAVTVLSLLGIGGGWMLGTVLAPSVENRQEPVEQAQMVGYSSKDKRGEDDEPLRPNLFGLEPLTTNLSYPADNWVRIEAALLFRDAPDQRIADEISEDILAYLRTVSLQQIDGPRGFHYLREDIAERARLRSEGQVTDVIIRTFVIE</sequence>
<evidence type="ECO:0000313" key="13">
    <source>
        <dbReference type="Proteomes" id="UP001430804"/>
    </source>
</evidence>